<keyword evidence="10" id="KW-1185">Reference proteome</keyword>
<dbReference type="InterPro" id="IPR044135">
    <property type="entry name" value="Met-tRNA-FMT_C"/>
</dbReference>
<dbReference type="InterPro" id="IPR002376">
    <property type="entry name" value="Formyl_transf_N"/>
</dbReference>
<gene>
    <name evidence="5 9" type="primary">fmt</name>
    <name evidence="9" type="ORF">GCM10011401_05970</name>
</gene>
<evidence type="ECO:0000256" key="1">
    <source>
        <dbReference type="ARBA" id="ARBA00010699"/>
    </source>
</evidence>
<dbReference type="InterPro" id="IPR005794">
    <property type="entry name" value="Fmt"/>
</dbReference>
<proteinExistence type="inferred from homology"/>
<feature type="binding site" evidence="5">
    <location>
        <begin position="131"/>
        <end position="134"/>
    </location>
    <ligand>
        <name>(6S)-5,6,7,8-tetrahydrofolate</name>
        <dbReference type="ChEBI" id="CHEBI:57453"/>
    </ligand>
</feature>
<dbReference type="CDD" id="cd08646">
    <property type="entry name" value="FMT_core_Met-tRNA-FMT_N"/>
    <property type="match status" value="1"/>
</dbReference>
<dbReference type="Proteomes" id="UP000633136">
    <property type="component" value="Unassembled WGS sequence"/>
</dbReference>
<dbReference type="AlphaFoldDB" id="A0A917AN60"/>
<comment type="function">
    <text evidence="5">Attaches a formyl group to the free amino group of methionyl-tRNA(fMet). The formyl group appears to play a dual role in the initiator identity of N-formylmethionyl-tRNA by promoting its recognition by IF2 and preventing the misappropriation of this tRNA by the elongation apparatus.</text>
</comment>
<evidence type="ECO:0000259" key="7">
    <source>
        <dbReference type="Pfam" id="PF00551"/>
    </source>
</evidence>
<dbReference type="InterPro" id="IPR005793">
    <property type="entry name" value="Formyl_trans_C"/>
</dbReference>
<dbReference type="SUPFAM" id="SSF53328">
    <property type="entry name" value="Formyltransferase"/>
    <property type="match status" value="1"/>
</dbReference>
<dbReference type="InterPro" id="IPR011034">
    <property type="entry name" value="Formyl_transferase-like_C_sf"/>
</dbReference>
<dbReference type="RefSeq" id="WP_188682646.1">
    <property type="nucleotide sequence ID" value="NZ_BMIS01000002.1"/>
</dbReference>
<dbReference type="Pfam" id="PF00551">
    <property type="entry name" value="Formyl_trans_N"/>
    <property type="match status" value="1"/>
</dbReference>
<dbReference type="HAMAP" id="MF_00182">
    <property type="entry name" value="Formyl_trans"/>
    <property type="match status" value="1"/>
</dbReference>
<keyword evidence="4 5" id="KW-0648">Protein biosynthesis</keyword>
<evidence type="ECO:0000256" key="2">
    <source>
        <dbReference type="ARBA" id="ARBA00012261"/>
    </source>
</evidence>
<evidence type="ECO:0000259" key="8">
    <source>
        <dbReference type="Pfam" id="PF02911"/>
    </source>
</evidence>
<dbReference type="EC" id="2.1.2.9" evidence="2 5"/>
<dbReference type="Pfam" id="PF02911">
    <property type="entry name" value="Formyl_trans_C"/>
    <property type="match status" value="1"/>
</dbReference>
<reference evidence="9" key="1">
    <citation type="journal article" date="2014" name="Int. J. Syst. Evol. Microbiol.">
        <title>Complete genome sequence of Corynebacterium casei LMG S-19264T (=DSM 44701T), isolated from a smear-ripened cheese.</title>
        <authorList>
            <consortium name="US DOE Joint Genome Institute (JGI-PGF)"/>
            <person name="Walter F."/>
            <person name="Albersmeier A."/>
            <person name="Kalinowski J."/>
            <person name="Ruckert C."/>
        </authorList>
    </citation>
    <scope>NUCLEOTIDE SEQUENCE</scope>
    <source>
        <strain evidence="9">CGMCC 1.15388</strain>
    </source>
</reference>
<dbReference type="NCBIfam" id="TIGR00460">
    <property type="entry name" value="fmt"/>
    <property type="match status" value="1"/>
</dbReference>
<dbReference type="Gene3D" id="3.40.50.12230">
    <property type="match status" value="1"/>
</dbReference>
<dbReference type="PANTHER" id="PTHR11138:SF5">
    <property type="entry name" value="METHIONYL-TRNA FORMYLTRANSFERASE, MITOCHONDRIAL"/>
    <property type="match status" value="1"/>
</dbReference>
<evidence type="ECO:0000313" key="10">
    <source>
        <dbReference type="Proteomes" id="UP000633136"/>
    </source>
</evidence>
<reference evidence="9" key="2">
    <citation type="submission" date="2020-09" db="EMBL/GenBank/DDBJ databases">
        <authorList>
            <person name="Sun Q."/>
            <person name="Zhou Y."/>
        </authorList>
    </citation>
    <scope>NUCLEOTIDE SEQUENCE</scope>
    <source>
        <strain evidence="9">CGMCC 1.15388</strain>
    </source>
</reference>
<feature type="compositionally biased region" description="Polar residues" evidence="6">
    <location>
        <begin position="208"/>
        <end position="218"/>
    </location>
</feature>
<comment type="caution">
    <text evidence="9">The sequence shown here is derived from an EMBL/GenBank/DDBJ whole genome shotgun (WGS) entry which is preliminary data.</text>
</comment>
<feature type="domain" description="Formyl transferase N-terminal" evidence="7">
    <location>
        <begin position="26"/>
        <end position="186"/>
    </location>
</feature>
<evidence type="ECO:0000256" key="5">
    <source>
        <dbReference type="HAMAP-Rule" id="MF_00182"/>
    </source>
</evidence>
<dbReference type="EMBL" id="BMIS01000002">
    <property type="protein sequence ID" value="GGE61832.1"/>
    <property type="molecule type" value="Genomic_DNA"/>
</dbReference>
<accession>A0A917AN60</accession>
<comment type="catalytic activity">
    <reaction evidence="5">
        <text>L-methionyl-tRNA(fMet) + (6R)-10-formyltetrahydrofolate = N-formyl-L-methionyl-tRNA(fMet) + (6S)-5,6,7,8-tetrahydrofolate + H(+)</text>
        <dbReference type="Rhea" id="RHEA:24380"/>
        <dbReference type="Rhea" id="RHEA-COMP:9952"/>
        <dbReference type="Rhea" id="RHEA-COMP:9953"/>
        <dbReference type="ChEBI" id="CHEBI:15378"/>
        <dbReference type="ChEBI" id="CHEBI:57453"/>
        <dbReference type="ChEBI" id="CHEBI:78530"/>
        <dbReference type="ChEBI" id="CHEBI:78844"/>
        <dbReference type="ChEBI" id="CHEBI:195366"/>
        <dbReference type="EC" id="2.1.2.9"/>
    </reaction>
</comment>
<keyword evidence="3 5" id="KW-0808">Transferase</keyword>
<dbReference type="GO" id="GO:0004479">
    <property type="term" value="F:methionyl-tRNA formyltransferase activity"/>
    <property type="evidence" value="ECO:0007669"/>
    <property type="project" value="UniProtKB-UniRule"/>
</dbReference>
<feature type="domain" description="Formyl transferase C-terminal" evidence="8">
    <location>
        <begin position="224"/>
        <end position="333"/>
    </location>
</feature>
<name>A0A917AN60_9MICC</name>
<comment type="similarity">
    <text evidence="1 5">Belongs to the Fmt family.</text>
</comment>
<dbReference type="SUPFAM" id="SSF50486">
    <property type="entry name" value="FMT C-terminal domain-like"/>
    <property type="match status" value="1"/>
</dbReference>
<feature type="region of interest" description="Disordered" evidence="6">
    <location>
        <begin position="208"/>
        <end position="227"/>
    </location>
</feature>
<protein>
    <recommendedName>
        <fullName evidence="2 5">Methionyl-tRNA formyltransferase</fullName>
        <ecNumber evidence="2 5">2.1.2.9</ecNumber>
    </recommendedName>
</protein>
<organism evidence="9 10">
    <name type="scientific">Nesterenkonia cremea</name>
    <dbReference type="NCBI Taxonomy" id="1882340"/>
    <lineage>
        <taxon>Bacteria</taxon>
        <taxon>Bacillati</taxon>
        <taxon>Actinomycetota</taxon>
        <taxon>Actinomycetes</taxon>
        <taxon>Micrococcales</taxon>
        <taxon>Micrococcaceae</taxon>
        <taxon>Nesterenkonia</taxon>
    </lineage>
</organism>
<sequence>MIHHTPETLAESVADLGSSSVGSAPVLFAGTPEIAADCLRSLLADGVRITAVLTRPDAPVGRKKRLTPSPVAQAAEEAGIPVIRAARVDDTVTEQLATTGARLGVVVAYGALLPQPALDALPLGWVNLHYSWLPKYRGAAPVQHSILNGEEVTAATVFQLETGMDTGPVHGLVEHPLPADASAGSMLTTLTRSGSSLLRVLLPELLTGTSAPQPQQGEPSLAPKLSREDAFIDPSASAAEIIRRINATIPEPGAWTLNGEDRVKLGVARAYEAVLPEAWGRAAAGEVLEAAADRGGSGKTVLMKAGDGAPVVLSAVQPAGKKMLNAADWFRGLQGRTVLGPGAGSNRNEDAQ</sequence>
<dbReference type="CDD" id="cd08704">
    <property type="entry name" value="Met_tRNA_FMT_C"/>
    <property type="match status" value="1"/>
</dbReference>
<dbReference type="InterPro" id="IPR036477">
    <property type="entry name" value="Formyl_transf_N_sf"/>
</dbReference>
<evidence type="ECO:0000256" key="3">
    <source>
        <dbReference type="ARBA" id="ARBA00022679"/>
    </source>
</evidence>
<dbReference type="PANTHER" id="PTHR11138">
    <property type="entry name" value="METHIONYL-TRNA FORMYLTRANSFERASE"/>
    <property type="match status" value="1"/>
</dbReference>
<evidence type="ECO:0000313" key="9">
    <source>
        <dbReference type="EMBL" id="GGE61832.1"/>
    </source>
</evidence>
<dbReference type="InterPro" id="IPR041711">
    <property type="entry name" value="Met-tRNA-FMT_N"/>
</dbReference>
<evidence type="ECO:0000256" key="4">
    <source>
        <dbReference type="ARBA" id="ARBA00022917"/>
    </source>
</evidence>
<evidence type="ECO:0000256" key="6">
    <source>
        <dbReference type="SAM" id="MobiDB-lite"/>
    </source>
</evidence>
<dbReference type="GO" id="GO:0005829">
    <property type="term" value="C:cytosol"/>
    <property type="evidence" value="ECO:0007669"/>
    <property type="project" value="TreeGrafter"/>
</dbReference>